<evidence type="ECO:0000313" key="1">
    <source>
        <dbReference type="EMBL" id="MPN49478.1"/>
    </source>
</evidence>
<proteinExistence type="predicted"/>
<name>A0A645IDT8_9ZZZZ</name>
<accession>A0A645IDT8</accession>
<dbReference type="EMBL" id="VSSQ01112775">
    <property type="protein sequence ID" value="MPN49478.1"/>
    <property type="molecule type" value="Genomic_DNA"/>
</dbReference>
<gene>
    <name evidence="1" type="ORF">SDC9_197099</name>
</gene>
<protein>
    <submittedName>
        <fullName evidence="1">Uncharacterized protein</fullName>
    </submittedName>
</protein>
<reference evidence="1" key="1">
    <citation type="submission" date="2019-08" db="EMBL/GenBank/DDBJ databases">
        <authorList>
            <person name="Kucharzyk K."/>
            <person name="Murdoch R.W."/>
            <person name="Higgins S."/>
            <person name="Loffler F."/>
        </authorList>
    </citation>
    <scope>NUCLEOTIDE SEQUENCE</scope>
</reference>
<sequence>MYVSLKGSEHFPDLPKDLRFRNRTIDILVGYMKDYESANAALDEFFEIGIISEEDLRYRKNSLKVHRLQRTFDSIYSLSK</sequence>
<dbReference type="AlphaFoldDB" id="A0A645IDT8"/>
<comment type="caution">
    <text evidence="1">The sequence shown here is derived from an EMBL/GenBank/DDBJ whole genome shotgun (WGS) entry which is preliminary data.</text>
</comment>
<organism evidence="1">
    <name type="scientific">bioreactor metagenome</name>
    <dbReference type="NCBI Taxonomy" id="1076179"/>
    <lineage>
        <taxon>unclassified sequences</taxon>
        <taxon>metagenomes</taxon>
        <taxon>ecological metagenomes</taxon>
    </lineage>
</organism>